<dbReference type="GO" id="GO:0017119">
    <property type="term" value="C:Golgi transport complex"/>
    <property type="evidence" value="ECO:0007669"/>
    <property type="project" value="TreeGrafter"/>
</dbReference>
<keyword evidence="6" id="KW-0333">Golgi apparatus</keyword>
<keyword evidence="7" id="KW-0472">Membrane</keyword>
<dbReference type="VEuPathDB" id="FungiDB:YALI1_A21620g"/>
<organism evidence="11 12">
    <name type="scientific">Yarrowia lipolytica</name>
    <name type="common">Candida lipolytica</name>
    <dbReference type="NCBI Taxonomy" id="4952"/>
    <lineage>
        <taxon>Eukaryota</taxon>
        <taxon>Fungi</taxon>
        <taxon>Dikarya</taxon>
        <taxon>Ascomycota</taxon>
        <taxon>Saccharomycotina</taxon>
        <taxon>Dipodascomycetes</taxon>
        <taxon>Dipodascales</taxon>
        <taxon>Dipodascales incertae sedis</taxon>
        <taxon>Yarrowia</taxon>
    </lineage>
</organism>
<evidence type="ECO:0000256" key="3">
    <source>
        <dbReference type="ARBA" id="ARBA00020977"/>
    </source>
</evidence>
<dbReference type="PANTHER" id="PTHR12961">
    <property type="entry name" value="CONSERVED OLIGOMERIC GOLGI COMPLEX COMPONENT 2"/>
    <property type="match status" value="1"/>
</dbReference>
<evidence type="ECO:0000256" key="1">
    <source>
        <dbReference type="ARBA" id="ARBA00004395"/>
    </source>
</evidence>
<dbReference type="InterPro" id="IPR024602">
    <property type="entry name" value="COG_su2_N"/>
</dbReference>
<evidence type="ECO:0000256" key="9">
    <source>
        <dbReference type="SAM" id="Coils"/>
    </source>
</evidence>
<accession>A0A1D8N5N3</accession>
<evidence type="ECO:0000313" key="11">
    <source>
        <dbReference type="EMBL" id="AOW00937.1"/>
    </source>
</evidence>
<comment type="similarity">
    <text evidence="2">Belongs to the COG2 family.</text>
</comment>
<evidence type="ECO:0000259" key="10">
    <source>
        <dbReference type="Pfam" id="PF06148"/>
    </source>
</evidence>
<dbReference type="RefSeq" id="XP_500294.2">
    <property type="nucleotide sequence ID" value="XM_500294.3"/>
</dbReference>
<evidence type="ECO:0000256" key="7">
    <source>
        <dbReference type="ARBA" id="ARBA00023136"/>
    </source>
</evidence>
<dbReference type="GO" id="GO:0007030">
    <property type="term" value="P:Golgi organization"/>
    <property type="evidence" value="ECO:0007669"/>
    <property type="project" value="InterPro"/>
</dbReference>
<name>A0A1D8N5N3_YARLL</name>
<dbReference type="GO" id="GO:0000139">
    <property type="term" value="C:Golgi membrane"/>
    <property type="evidence" value="ECO:0007669"/>
    <property type="project" value="UniProtKB-SubCell"/>
</dbReference>
<dbReference type="GeneID" id="2906063"/>
<reference evidence="11 12" key="1">
    <citation type="journal article" date="2016" name="PLoS ONE">
        <title>Sequence Assembly of Yarrowia lipolytica Strain W29/CLIB89 Shows Transposable Element Diversity.</title>
        <authorList>
            <person name="Magnan C."/>
            <person name="Yu J."/>
            <person name="Chang I."/>
            <person name="Jahn E."/>
            <person name="Kanomata Y."/>
            <person name="Wu J."/>
            <person name="Zeller M."/>
            <person name="Oakes M."/>
            <person name="Baldi P."/>
            <person name="Sandmeyer S."/>
        </authorList>
    </citation>
    <scope>NUCLEOTIDE SEQUENCE [LARGE SCALE GENOMIC DNA]</scope>
    <source>
        <strain evidence="12">CLIB89(W29)</strain>
    </source>
</reference>
<dbReference type="InterPro" id="IPR009316">
    <property type="entry name" value="COG2"/>
</dbReference>
<dbReference type="KEGG" id="yli:2906063"/>
<feature type="domain" description="Conserved oligomeric Golgi complex subunit 2 N-terminal" evidence="10">
    <location>
        <begin position="47"/>
        <end position="101"/>
    </location>
</feature>
<proteinExistence type="inferred from homology"/>
<evidence type="ECO:0000256" key="6">
    <source>
        <dbReference type="ARBA" id="ARBA00023034"/>
    </source>
</evidence>
<dbReference type="VEuPathDB" id="FungiDB:YALI0_A20592g"/>
<comment type="subcellular location">
    <subcellularLocation>
        <location evidence="1">Golgi apparatus membrane</location>
        <topology evidence="1">Peripheral membrane protein</topology>
    </subcellularLocation>
</comment>
<keyword evidence="9" id="KW-0175">Coiled coil</keyword>
<keyword evidence="4" id="KW-0813">Transport</keyword>
<evidence type="ECO:0000256" key="5">
    <source>
        <dbReference type="ARBA" id="ARBA00022927"/>
    </source>
</evidence>
<evidence type="ECO:0000313" key="12">
    <source>
        <dbReference type="Proteomes" id="UP000182444"/>
    </source>
</evidence>
<dbReference type="GO" id="GO:0015031">
    <property type="term" value="P:protein transport"/>
    <property type="evidence" value="ECO:0007669"/>
    <property type="project" value="UniProtKB-KW"/>
</dbReference>
<dbReference type="Pfam" id="PF06148">
    <property type="entry name" value="COG2_N"/>
    <property type="match status" value="1"/>
</dbReference>
<dbReference type="AlphaFoldDB" id="A0A1D8N5N3"/>
<dbReference type="Proteomes" id="UP000182444">
    <property type="component" value="Chromosome 1A"/>
</dbReference>
<evidence type="ECO:0000256" key="8">
    <source>
        <dbReference type="ARBA" id="ARBA00031344"/>
    </source>
</evidence>
<keyword evidence="5" id="KW-0653">Protein transport</keyword>
<feature type="coiled-coil region" evidence="9">
    <location>
        <begin position="98"/>
        <end position="125"/>
    </location>
</feature>
<evidence type="ECO:0000256" key="4">
    <source>
        <dbReference type="ARBA" id="ARBA00022448"/>
    </source>
</evidence>
<dbReference type="GO" id="GO:0006891">
    <property type="term" value="P:intra-Golgi vesicle-mediated transport"/>
    <property type="evidence" value="ECO:0007669"/>
    <property type="project" value="TreeGrafter"/>
</dbReference>
<protein>
    <recommendedName>
        <fullName evidence="3">Conserved oligomeric Golgi complex subunit 2</fullName>
    </recommendedName>
    <alternativeName>
        <fullName evidence="8">Component of oligomeric Golgi complex 2</fullName>
    </alternativeName>
</protein>
<dbReference type="eggNOG" id="KOG2307">
    <property type="taxonomic scope" value="Eukaryota"/>
</dbReference>
<gene>
    <name evidence="11" type="ORF">YALI1_A21620g</name>
</gene>
<dbReference type="PANTHER" id="PTHR12961:SF0">
    <property type="entry name" value="CONSERVED OLIGOMERIC GOLGI COMPLEX SUBUNIT 2"/>
    <property type="match status" value="1"/>
</dbReference>
<sequence>MHICKPCPVCVHTDSIATVQPPYTMSLPFPVQIDRDRISSGDDLLSQELTQFKALEDLKSEFGQWIQILENEVVELINKEYQQFVALGNSVSGGNSKVQEIKHRLVLFQRQVEQVKQEVDATAERIAKVLKSQNQLLEERQRAMELILYIRAFQEVELRVGQVGGADSSDPEEVLDLSNQLIKLHETRNAHPEAAVMKSSASRLTTLCGLVITALCNSAKTNQEEGLDLLRQVHVLRRLQM</sequence>
<evidence type="ECO:0000256" key="2">
    <source>
        <dbReference type="ARBA" id="ARBA00007603"/>
    </source>
</evidence>
<dbReference type="EMBL" id="CP017553">
    <property type="protein sequence ID" value="AOW00937.1"/>
    <property type="molecule type" value="Genomic_DNA"/>
</dbReference>